<keyword evidence="2" id="KW-1185">Reference proteome</keyword>
<name>A0A265NFD2_9BACI</name>
<dbReference type="Proteomes" id="UP000216498">
    <property type="component" value="Unassembled WGS sequence"/>
</dbReference>
<reference evidence="1 2" key="1">
    <citation type="submission" date="2017-08" db="EMBL/GenBank/DDBJ databases">
        <title>Virgibacillus indicus sp. nov. and Virgibacillus profoundi sp. nov, two moderately halophilic bacteria isolated from marine sediment by using the Microfluidic Streak Plate.</title>
        <authorList>
            <person name="Xu B."/>
            <person name="Hu B."/>
            <person name="Wang J."/>
            <person name="Zhu Y."/>
            <person name="Huang L."/>
            <person name="Du W."/>
            <person name="Huang Y."/>
        </authorList>
    </citation>
    <scope>NUCLEOTIDE SEQUENCE [LARGE SCALE GENOMIC DNA]</scope>
    <source>
        <strain evidence="1 2">IO3-P2-C2</strain>
    </source>
</reference>
<dbReference type="AlphaFoldDB" id="A0A265NFD2"/>
<accession>A0A265NFD2</accession>
<sequence length="78" mass="8781">MRVNFVVVELFINLIFYREVHGFLGVSISGIRTFISSNRDSISGFRADISTIVAFISGTDVYQLSSSVKNKFPLISFR</sequence>
<proteinExistence type="predicted"/>
<evidence type="ECO:0000313" key="1">
    <source>
        <dbReference type="EMBL" id="OZU90541.1"/>
    </source>
</evidence>
<organism evidence="1 2">
    <name type="scientific">Virgibacillus indicus</name>
    <dbReference type="NCBI Taxonomy" id="2024554"/>
    <lineage>
        <taxon>Bacteria</taxon>
        <taxon>Bacillati</taxon>
        <taxon>Bacillota</taxon>
        <taxon>Bacilli</taxon>
        <taxon>Bacillales</taxon>
        <taxon>Bacillaceae</taxon>
        <taxon>Virgibacillus</taxon>
    </lineage>
</organism>
<gene>
    <name evidence="1" type="ORF">CIL03_05190</name>
</gene>
<dbReference type="EMBL" id="NPMS01000001">
    <property type="protein sequence ID" value="OZU90541.1"/>
    <property type="molecule type" value="Genomic_DNA"/>
</dbReference>
<comment type="caution">
    <text evidence="1">The sequence shown here is derived from an EMBL/GenBank/DDBJ whole genome shotgun (WGS) entry which is preliminary data.</text>
</comment>
<evidence type="ECO:0000313" key="2">
    <source>
        <dbReference type="Proteomes" id="UP000216498"/>
    </source>
</evidence>
<protein>
    <submittedName>
        <fullName evidence="1">Uncharacterized protein</fullName>
    </submittedName>
</protein>